<evidence type="ECO:0000313" key="3">
    <source>
        <dbReference type="Proteomes" id="UP000504634"/>
    </source>
</evidence>
<keyword evidence="4" id="KW-0540">Nuclease</keyword>
<dbReference type="RefSeq" id="XP_030382838.1">
    <property type="nucleotide sequence ID" value="XM_030526978.1"/>
</dbReference>
<dbReference type="AlphaFoldDB" id="A0A6J2U5P7"/>
<evidence type="ECO:0000256" key="1">
    <source>
        <dbReference type="ARBA" id="ARBA00022723"/>
    </source>
</evidence>
<keyword evidence="4" id="KW-0378">Hydrolase</keyword>
<name>A0A6J2U5P7_DROLE</name>
<evidence type="ECO:0000259" key="2">
    <source>
        <dbReference type="SMART" id="SM00474"/>
    </source>
</evidence>
<dbReference type="InterPro" id="IPR012337">
    <property type="entry name" value="RNaseH-like_sf"/>
</dbReference>
<dbReference type="PANTHER" id="PTHR47765:SF2">
    <property type="entry name" value="EXONUCLEASE MUT-7 HOMOLOG"/>
    <property type="match status" value="1"/>
</dbReference>
<dbReference type="GO" id="GO:0046872">
    <property type="term" value="F:metal ion binding"/>
    <property type="evidence" value="ECO:0007669"/>
    <property type="project" value="UniProtKB-KW"/>
</dbReference>
<dbReference type="PANTHER" id="PTHR47765">
    <property type="entry name" value="3'-5' EXONUCLEASE DOMAIN-CONTAINING PROTEIN"/>
    <property type="match status" value="1"/>
</dbReference>
<accession>A0A6J2U5P7</accession>
<dbReference type="SMART" id="SM00474">
    <property type="entry name" value="35EXOc"/>
    <property type="match status" value="1"/>
</dbReference>
<evidence type="ECO:0000313" key="4">
    <source>
        <dbReference type="RefSeq" id="XP_030382838.1"/>
    </source>
</evidence>
<reference evidence="4" key="1">
    <citation type="submission" date="2025-08" db="UniProtKB">
        <authorList>
            <consortium name="RefSeq"/>
        </authorList>
    </citation>
    <scope>IDENTIFICATION</scope>
    <source>
        <strain evidence="4">11010-0011.00</strain>
        <tissue evidence="4">Whole body</tissue>
    </source>
</reference>
<dbReference type="Gene3D" id="3.30.420.10">
    <property type="entry name" value="Ribonuclease H-like superfamily/Ribonuclease H"/>
    <property type="match status" value="1"/>
</dbReference>
<sequence>MAKTLNAFPAGFESDEEEIDFLMGNLKIKRLEHITTGAGLDGRNFDATLDMECQQFFNTFRENWNMQTKNKSPYLRQDLRAALLRHENPLVLALMLFANCPDSSNVKNKSLSHFVLDTVCKLHAEVPHINENCDDNTSMIAFNFVKTTGLLSLNNAMISTYRLQQISALLLPKLRALLDEGYYKEVTQWAINLHLSHAFDMMELAFPLVAQEKLPLAEEYLDKATHQRLPFVQYLDSLLHKDKPVIELCESRLSNYKNLKVSHHVLTYRPISKIVGRLAKKYNFGDSITPNLKFTKTCGYLHHLYREYEKANIGLEAYRELVLENAYNHALKKDLVNYIAATQAHSEALYWYKKFKLKPCDCPNEIKSMISRNEIDEVQNDRGGDGDSPSDTYLTMDLPHESLIIVDDPIKFETMIFHLNRERIIYMDAEWKQNVCVDNQLCLMQIAAEEYVYLIDCLAPQPAENWRALGAIFNNVNIIKVGFSLHTDIMVLQQSLPLQLRLHTPNHYLDLRVLWQHLKRRPYGVDLPYGNTCRAGDALTDLTMLCFGKKLNKSNQCSNWANRPLRHEQILYAAMDARCLLLIYNTLLAHVPDINVALEKTMAGINFLKRGGNAK</sequence>
<dbReference type="InterPro" id="IPR002562">
    <property type="entry name" value="3'-5'_exonuclease_dom"/>
</dbReference>
<dbReference type="CTD" id="35385"/>
<dbReference type="InterPro" id="IPR036397">
    <property type="entry name" value="RNaseH_sf"/>
</dbReference>
<protein>
    <submittedName>
        <fullName evidence="4">Exonuclease mut-7 homolog</fullName>
    </submittedName>
</protein>
<dbReference type="GO" id="GO:0008408">
    <property type="term" value="F:3'-5' exonuclease activity"/>
    <property type="evidence" value="ECO:0007669"/>
    <property type="project" value="InterPro"/>
</dbReference>
<gene>
    <name evidence="4" type="primary">LOC115630426</name>
</gene>
<proteinExistence type="predicted"/>
<keyword evidence="1" id="KW-0479">Metal-binding</keyword>
<organism evidence="3 4">
    <name type="scientific">Drosophila lebanonensis</name>
    <name type="common">Fruit fly</name>
    <name type="synonym">Scaptodrosophila lebanonensis</name>
    <dbReference type="NCBI Taxonomy" id="7225"/>
    <lineage>
        <taxon>Eukaryota</taxon>
        <taxon>Metazoa</taxon>
        <taxon>Ecdysozoa</taxon>
        <taxon>Arthropoda</taxon>
        <taxon>Hexapoda</taxon>
        <taxon>Insecta</taxon>
        <taxon>Pterygota</taxon>
        <taxon>Neoptera</taxon>
        <taxon>Endopterygota</taxon>
        <taxon>Diptera</taxon>
        <taxon>Brachycera</taxon>
        <taxon>Muscomorpha</taxon>
        <taxon>Ephydroidea</taxon>
        <taxon>Drosophilidae</taxon>
        <taxon>Scaptodrosophila</taxon>
    </lineage>
</organism>
<keyword evidence="4" id="KW-0269">Exonuclease</keyword>
<dbReference type="GO" id="GO:0003676">
    <property type="term" value="F:nucleic acid binding"/>
    <property type="evidence" value="ECO:0007669"/>
    <property type="project" value="InterPro"/>
</dbReference>
<dbReference type="Pfam" id="PF01612">
    <property type="entry name" value="DNA_pol_A_exo1"/>
    <property type="match status" value="1"/>
</dbReference>
<dbReference type="Proteomes" id="UP000504634">
    <property type="component" value="Unplaced"/>
</dbReference>
<keyword evidence="3" id="KW-1185">Reference proteome</keyword>
<dbReference type="GeneID" id="115630426"/>
<feature type="domain" description="3'-5' exonuclease" evidence="2">
    <location>
        <begin position="403"/>
        <end position="592"/>
    </location>
</feature>
<dbReference type="OrthoDB" id="18193at2759"/>
<dbReference type="SUPFAM" id="SSF53098">
    <property type="entry name" value="Ribonuclease H-like"/>
    <property type="match status" value="1"/>
</dbReference>
<dbReference type="GO" id="GO:0006139">
    <property type="term" value="P:nucleobase-containing compound metabolic process"/>
    <property type="evidence" value="ECO:0007669"/>
    <property type="project" value="InterPro"/>
</dbReference>
<dbReference type="InterPro" id="IPR052408">
    <property type="entry name" value="Exonuclease_MUT-7-like"/>
</dbReference>